<dbReference type="AlphaFoldDB" id="A0AAW0GZN7"/>
<organism evidence="2 3">
    <name type="scientific">Cerrena zonata</name>
    <dbReference type="NCBI Taxonomy" id="2478898"/>
    <lineage>
        <taxon>Eukaryota</taxon>
        <taxon>Fungi</taxon>
        <taxon>Dikarya</taxon>
        <taxon>Basidiomycota</taxon>
        <taxon>Agaricomycotina</taxon>
        <taxon>Agaricomycetes</taxon>
        <taxon>Polyporales</taxon>
        <taxon>Cerrenaceae</taxon>
        <taxon>Cerrena</taxon>
    </lineage>
</organism>
<protein>
    <submittedName>
        <fullName evidence="2">Uncharacterized protein</fullName>
    </submittedName>
</protein>
<comment type="caution">
    <text evidence="2">The sequence shown here is derived from an EMBL/GenBank/DDBJ whole genome shotgun (WGS) entry which is preliminary data.</text>
</comment>
<reference evidence="2 3" key="1">
    <citation type="submission" date="2022-09" db="EMBL/GenBank/DDBJ databases">
        <authorList>
            <person name="Palmer J.M."/>
        </authorList>
    </citation>
    <scope>NUCLEOTIDE SEQUENCE [LARGE SCALE GENOMIC DNA]</scope>
    <source>
        <strain evidence="2 3">DSM 7382</strain>
    </source>
</reference>
<evidence type="ECO:0000256" key="1">
    <source>
        <dbReference type="SAM" id="MobiDB-lite"/>
    </source>
</evidence>
<evidence type="ECO:0000313" key="3">
    <source>
        <dbReference type="Proteomes" id="UP001385951"/>
    </source>
</evidence>
<name>A0AAW0GZN7_9APHY</name>
<feature type="compositionally biased region" description="Basic residues" evidence="1">
    <location>
        <begin position="209"/>
        <end position="219"/>
    </location>
</feature>
<dbReference type="PANTHER" id="PTHR47842:SF1">
    <property type="entry name" value="DUF676 DOMAIN-CONTAINING PROTEIN"/>
    <property type="match status" value="1"/>
</dbReference>
<gene>
    <name evidence="2" type="ORF">QCA50_000376</name>
</gene>
<keyword evidence="3" id="KW-1185">Reference proteome</keyword>
<feature type="compositionally biased region" description="Polar residues" evidence="1">
    <location>
        <begin position="185"/>
        <end position="194"/>
    </location>
</feature>
<feature type="region of interest" description="Disordered" evidence="1">
    <location>
        <begin position="160"/>
        <end position="219"/>
    </location>
</feature>
<dbReference type="PANTHER" id="PTHR47842">
    <property type="entry name" value="EXPRESSED PROTEIN"/>
    <property type="match status" value="1"/>
</dbReference>
<proteinExistence type="predicted"/>
<feature type="compositionally biased region" description="Basic and acidic residues" evidence="1">
    <location>
        <begin position="160"/>
        <end position="178"/>
    </location>
</feature>
<sequence length="219" mass="24306">MWQKWAPAAYAAGGALLAGAAAGAAYYKREELTASYTWATDHMKYVGTLWDEAALKRRVDTLFKIETSMGVLFRNFHTSLPANPPAFKDARTFIILPKPSSSYASHFLPAQNGLASDEISAHTGMFDAKTNDGYYELGLMTAQLLRDVIISIRTVREDVKPNETKGDAPKVRSASPKEDVEETAQTESLSTSEKGASEEESPLAEKSPRKYQHRSRKRW</sequence>
<dbReference type="EMBL" id="JASBNA010000001">
    <property type="protein sequence ID" value="KAK7695740.1"/>
    <property type="molecule type" value="Genomic_DNA"/>
</dbReference>
<evidence type="ECO:0000313" key="2">
    <source>
        <dbReference type="EMBL" id="KAK7695740.1"/>
    </source>
</evidence>
<accession>A0AAW0GZN7</accession>
<dbReference type="Proteomes" id="UP001385951">
    <property type="component" value="Unassembled WGS sequence"/>
</dbReference>